<accession>S9SPK3</accession>
<dbReference type="eggNOG" id="COG2226">
    <property type="taxonomic scope" value="Bacteria"/>
</dbReference>
<dbReference type="SUPFAM" id="SSF53335">
    <property type="entry name" value="S-adenosyl-L-methionine-dependent methyltransferases"/>
    <property type="match status" value="1"/>
</dbReference>
<keyword evidence="2" id="KW-0808">Transferase</keyword>
<gene>
    <name evidence="2" type="ORF">PAALTS15_13432</name>
</gene>
<dbReference type="AlphaFoldDB" id="S9SPK3"/>
<protein>
    <submittedName>
        <fullName evidence="2">SAM-dependent methyltransferase</fullName>
    </submittedName>
</protein>
<dbReference type="Pfam" id="PF08242">
    <property type="entry name" value="Methyltransf_12"/>
    <property type="match status" value="1"/>
</dbReference>
<dbReference type="GO" id="GO:0032259">
    <property type="term" value="P:methylation"/>
    <property type="evidence" value="ECO:0007669"/>
    <property type="project" value="UniProtKB-KW"/>
</dbReference>
<dbReference type="RefSeq" id="WP_021260024.1">
    <property type="nucleotide sequence ID" value="NZ_ATMT01000053.1"/>
</dbReference>
<dbReference type="PANTHER" id="PTHR43861">
    <property type="entry name" value="TRANS-ACONITATE 2-METHYLTRANSFERASE-RELATED"/>
    <property type="match status" value="1"/>
</dbReference>
<reference evidence="2 3" key="1">
    <citation type="submission" date="2013-05" db="EMBL/GenBank/DDBJ databases">
        <authorList>
            <person name="Strain E.A."/>
            <person name="Brown E."/>
            <person name="Allard M.W."/>
            <person name="Luo Y.L."/>
        </authorList>
    </citation>
    <scope>NUCLEOTIDE SEQUENCE [LARGE SCALE GENOMIC DNA]</scope>
    <source>
        <strain evidence="2 3">TS-15</strain>
    </source>
</reference>
<keyword evidence="2" id="KW-0489">Methyltransferase</keyword>
<name>S9SPK3_PAEAL</name>
<organism evidence="2 3">
    <name type="scientific">Paenibacillus alvei TS-15</name>
    <dbReference type="NCBI Taxonomy" id="1117108"/>
    <lineage>
        <taxon>Bacteria</taxon>
        <taxon>Bacillati</taxon>
        <taxon>Bacillota</taxon>
        <taxon>Bacilli</taxon>
        <taxon>Bacillales</taxon>
        <taxon>Paenibacillaceae</taxon>
        <taxon>Paenibacillus</taxon>
    </lineage>
</organism>
<dbReference type="CDD" id="cd02440">
    <property type="entry name" value="AdoMet_MTases"/>
    <property type="match status" value="1"/>
</dbReference>
<dbReference type="InterPro" id="IPR029063">
    <property type="entry name" value="SAM-dependent_MTases_sf"/>
</dbReference>
<dbReference type="InterPro" id="IPR013217">
    <property type="entry name" value="Methyltransf_12"/>
</dbReference>
<comment type="caution">
    <text evidence="2">The sequence shown here is derived from an EMBL/GenBank/DDBJ whole genome shotgun (WGS) entry which is preliminary data.</text>
</comment>
<dbReference type="Proteomes" id="UP000015344">
    <property type="component" value="Unassembled WGS sequence"/>
</dbReference>
<proteinExistence type="predicted"/>
<evidence type="ECO:0000313" key="2">
    <source>
        <dbReference type="EMBL" id="EPY06609.1"/>
    </source>
</evidence>
<dbReference type="PATRIC" id="fig|1117108.3.peg.2789"/>
<dbReference type="Gene3D" id="3.40.50.150">
    <property type="entry name" value="Vaccinia Virus protein VP39"/>
    <property type="match status" value="1"/>
</dbReference>
<dbReference type="EMBL" id="ATMT01000053">
    <property type="protein sequence ID" value="EPY06609.1"/>
    <property type="molecule type" value="Genomic_DNA"/>
</dbReference>
<dbReference type="GO" id="GO:0008168">
    <property type="term" value="F:methyltransferase activity"/>
    <property type="evidence" value="ECO:0007669"/>
    <property type="project" value="UniProtKB-KW"/>
</dbReference>
<evidence type="ECO:0000259" key="1">
    <source>
        <dbReference type="Pfam" id="PF08242"/>
    </source>
</evidence>
<feature type="domain" description="Methyltransferase type 12" evidence="1">
    <location>
        <begin position="57"/>
        <end position="155"/>
    </location>
</feature>
<evidence type="ECO:0000313" key="3">
    <source>
        <dbReference type="Proteomes" id="UP000015344"/>
    </source>
</evidence>
<sequence>MGHKDERKPLNWEHPAVYHYEQTIPLKIPGYASLYEITSRLLKAQSIEGVKSTADILVIGAGGGQECVALGAEHEDRTFTGIDPSERMLEIAARRVEAVGLKQRVRLIQGSIEDLPPGQLYDAATCMLVLHFIQGLSAKLQLLRGIAGRLKPGAPLFLSSINGEPGTTAFDLQMRTWVKHMHDNGVSREETARFAESIGTAYDRIPAIQVQELLREAGFEQVSSYFGVYLIDAWVSTRA</sequence>